<dbReference type="Gene3D" id="3.40.50.300">
    <property type="entry name" value="P-loop containing nucleotide triphosphate hydrolases"/>
    <property type="match status" value="1"/>
</dbReference>
<dbReference type="PROSITE" id="PS50837">
    <property type="entry name" value="NACHT"/>
    <property type="match status" value="1"/>
</dbReference>
<organism evidence="5 6">
    <name type="scientific">Cladobotryum mycophilum</name>
    <dbReference type="NCBI Taxonomy" id="491253"/>
    <lineage>
        <taxon>Eukaryota</taxon>
        <taxon>Fungi</taxon>
        <taxon>Dikarya</taxon>
        <taxon>Ascomycota</taxon>
        <taxon>Pezizomycotina</taxon>
        <taxon>Sordariomycetes</taxon>
        <taxon>Hypocreomycetidae</taxon>
        <taxon>Hypocreales</taxon>
        <taxon>Hypocreaceae</taxon>
        <taxon>Cladobotryum</taxon>
    </lineage>
</organism>
<evidence type="ECO:0000256" key="3">
    <source>
        <dbReference type="SAM" id="MobiDB-lite"/>
    </source>
</evidence>
<dbReference type="Gene3D" id="1.25.40.20">
    <property type="entry name" value="Ankyrin repeat-containing domain"/>
    <property type="match status" value="1"/>
</dbReference>
<accession>A0ABR0SYX0</accession>
<dbReference type="PROSITE" id="PS50088">
    <property type="entry name" value="ANK_REPEAT"/>
    <property type="match status" value="1"/>
</dbReference>
<dbReference type="SUPFAM" id="SSF53474">
    <property type="entry name" value="alpha/beta-Hydrolases"/>
    <property type="match status" value="1"/>
</dbReference>
<keyword evidence="1" id="KW-0677">Repeat</keyword>
<dbReference type="SUPFAM" id="SSF48403">
    <property type="entry name" value="Ankyrin repeat"/>
    <property type="match status" value="1"/>
</dbReference>
<dbReference type="Pfam" id="PF23397">
    <property type="entry name" value="DUF7104"/>
    <property type="match status" value="3"/>
</dbReference>
<dbReference type="InterPro" id="IPR007111">
    <property type="entry name" value="NACHT_NTPase"/>
</dbReference>
<dbReference type="InterPro" id="IPR056884">
    <property type="entry name" value="NPHP3-like_N"/>
</dbReference>
<feature type="compositionally biased region" description="Basic and acidic residues" evidence="3">
    <location>
        <begin position="39"/>
        <end position="52"/>
    </location>
</feature>
<evidence type="ECO:0000256" key="2">
    <source>
        <dbReference type="PROSITE-ProRule" id="PRU00023"/>
    </source>
</evidence>
<dbReference type="EMBL" id="JAVFKD010000002">
    <property type="protein sequence ID" value="KAK5996960.1"/>
    <property type="molecule type" value="Genomic_DNA"/>
</dbReference>
<dbReference type="InterPro" id="IPR027417">
    <property type="entry name" value="P-loop_NTPase"/>
</dbReference>
<dbReference type="PROSITE" id="PS50297">
    <property type="entry name" value="ANK_REP_REGION"/>
    <property type="match status" value="1"/>
</dbReference>
<keyword evidence="2" id="KW-0040">ANK repeat</keyword>
<reference evidence="5 6" key="1">
    <citation type="submission" date="2024-01" db="EMBL/GenBank/DDBJ databases">
        <title>Complete genome of Cladobotryum mycophilum ATHUM6906.</title>
        <authorList>
            <person name="Christinaki A.C."/>
            <person name="Myridakis A.I."/>
            <person name="Kouvelis V.N."/>
        </authorList>
    </citation>
    <scope>NUCLEOTIDE SEQUENCE [LARGE SCALE GENOMIC DNA]</scope>
    <source>
        <strain evidence="5 6">ATHUM6906</strain>
    </source>
</reference>
<evidence type="ECO:0000313" key="5">
    <source>
        <dbReference type="EMBL" id="KAK5996960.1"/>
    </source>
</evidence>
<sequence>MASLRIDLVIVLVAVTTISYLWFQLSVKSRPNVRPKRNTARESKDVNTIPTDKRSRQPLEVLYHPAPTDDTHGNPGLGDVDIIAVHGLGSNVDWSWTWKEKGCEKSTHWLKDPEMLPLKVPNSRIMAYNYDSTWHMDAPKTTLQLCGEEFIQSVHRFRGDALGRPIIFIGHSLGGNVIMNGLLYANSEEKFRYLWDQVAGLVFLGSPFRGTKWQPFVNSIAHALSSVGSHPGITKELGFDGPTLQDKLHNFCRLPNMMSTPISCFSELYETDYGQRYGVKNTIKGMIVEPASSWIPGCDRYTLQTDHLKMNKYNGPKDRSFLAVSGTIREMYENANDTIHRRKRPSHIITTTAFALSERPEARDCLKDLFITDPHDDKNQLKRKKGNRTEGTCEWIENTEAFTIWLGTGRATQPIPTNILWLHGNPGKGKSTMAIFLVERLIKIFSTRAGKTLTYFFCESSFSNRRTAISILRGLIYQLIQQHTRLLDYIMPKYLERGAGMFTSFDSLWEIFIAMVNDPTTGCKYCIIDALDECDQDSQRMLLQQFEETFKDQSLAPNVRILITSRPYPEIREYLERYANEDLASFPEARKDIERCIEERVADLVQRKHYTPKVKDQVTKILKERAGGTFLWVGLACDELRNVPSKDAIQVLKSIPTELHTFYEKILKAIHDKEGPRADIIRQMLGFVSVAMWPLSVLELAAACKLHEEEEDADTRLQYIQDQISACRLMVIIQDDKVLLLHKSVSDYLTSDGFINIYEWHANLAYRCIDLVVEHFHNDDWPDHGQESFSEYAASCWPEHARMAGSEFKVDKAQPEFFQINSPSRDDWLKYVKDLQPFYTQDSPPTVSLNILHVAAWWGLPVLFDYFLNDENSEAGKPSSSLDLDCCEPCGSSPLELALESGQAVTVSFLLNMGAKVTENAVPSVAKGSQGSVEVMEILLDLRGDEVLITEEMAKRLFSERDLHAFDDNLDLLELLLDRLGDGFPLTEEVLLSVGSYEEMEVLLEKRPKDIKITERILLRIMADDGSEVKLSRPSAIPHQNMALKGEKIKTMILLLDKKEDEIKITEEVLKKVVRDYDGERLLKLFIEKKGTKSKSLKEYWMPL</sequence>
<evidence type="ECO:0000256" key="1">
    <source>
        <dbReference type="ARBA" id="ARBA00022737"/>
    </source>
</evidence>
<dbReference type="SUPFAM" id="SSF52540">
    <property type="entry name" value="P-loop containing nucleoside triphosphate hydrolases"/>
    <property type="match status" value="1"/>
</dbReference>
<dbReference type="InterPro" id="IPR036770">
    <property type="entry name" value="Ankyrin_rpt-contain_sf"/>
</dbReference>
<dbReference type="Gene3D" id="3.40.50.1820">
    <property type="entry name" value="alpha/beta hydrolase"/>
    <property type="match status" value="1"/>
</dbReference>
<proteinExistence type="predicted"/>
<dbReference type="PANTHER" id="PTHR10039">
    <property type="entry name" value="AMELOGENIN"/>
    <property type="match status" value="1"/>
</dbReference>
<evidence type="ECO:0000259" key="4">
    <source>
        <dbReference type="PROSITE" id="PS50837"/>
    </source>
</evidence>
<keyword evidence="6" id="KW-1185">Reference proteome</keyword>
<evidence type="ECO:0000313" key="6">
    <source>
        <dbReference type="Proteomes" id="UP001338125"/>
    </source>
</evidence>
<gene>
    <name evidence="5" type="ORF">PT974_02308</name>
</gene>
<dbReference type="PANTHER" id="PTHR10039:SF14">
    <property type="entry name" value="NACHT DOMAIN-CONTAINING PROTEIN"/>
    <property type="match status" value="1"/>
</dbReference>
<dbReference type="Pfam" id="PF24883">
    <property type="entry name" value="NPHP3_N"/>
    <property type="match status" value="1"/>
</dbReference>
<dbReference type="InterPro" id="IPR029058">
    <property type="entry name" value="AB_hydrolase_fold"/>
</dbReference>
<dbReference type="InterPro" id="IPR055530">
    <property type="entry name" value="DUF7104"/>
</dbReference>
<name>A0ABR0SYX0_9HYPO</name>
<feature type="domain" description="NACHT" evidence="4">
    <location>
        <begin position="418"/>
        <end position="567"/>
    </location>
</feature>
<dbReference type="Proteomes" id="UP001338125">
    <property type="component" value="Unassembled WGS sequence"/>
</dbReference>
<feature type="region of interest" description="Disordered" evidence="3">
    <location>
        <begin position="33"/>
        <end position="52"/>
    </location>
</feature>
<protein>
    <submittedName>
        <fullName evidence="5">Vegetative incompatibility HET-E-1-like protein</fullName>
    </submittedName>
</protein>
<dbReference type="InterPro" id="IPR002110">
    <property type="entry name" value="Ankyrin_rpt"/>
</dbReference>
<comment type="caution">
    <text evidence="5">The sequence shown here is derived from an EMBL/GenBank/DDBJ whole genome shotgun (WGS) entry which is preliminary data.</text>
</comment>
<feature type="repeat" description="ANK" evidence="2">
    <location>
        <begin position="890"/>
        <end position="922"/>
    </location>
</feature>